<reference evidence="3 4" key="1">
    <citation type="submission" date="2024-12" db="EMBL/GenBank/DDBJ databases">
        <authorList>
            <person name="Lee Y."/>
        </authorList>
    </citation>
    <scope>NUCLEOTIDE SEQUENCE [LARGE SCALE GENOMIC DNA]</scope>
    <source>
        <strain evidence="3 4">03SUJ4</strain>
    </source>
</reference>
<sequence>MSAAAIALTWTAGLLVGFLLPTVFFLRRQVQSLRSRLAQLEAVAESQDARLFVLEEELRWLSANGTESGETVPEF</sequence>
<dbReference type="EMBL" id="JBJYXY010000001">
    <property type="protein sequence ID" value="MFN2974891.1"/>
    <property type="molecule type" value="Genomic_DNA"/>
</dbReference>
<dbReference type="RefSeq" id="WP_263413562.1">
    <property type="nucleotide sequence ID" value="NZ_BAABBH010000001.1"/>
</dbReference>
<dbReference type="Proteomes" id="UP001634747">
    <property type="component" value="Unassembled WGS sequence"/>
</dbReference>
<gene>
    <name evidence="3" type="ORF">ACK2TP_03875</name>
</gene>
<organism evidence="3 4">
    <name type="scientific">Terriglobus aquaticus</name>
    <dbReference type="NCBI Taxonomy" id="940139"/>
    <lineage>
        <taxon>Bacteria</taxon>
        <taxon>Pseudomonadati</taxon>
        <taxon>Acidobacteriota</taxon>
        <taxon>Terriglobia</taxon>
        <taxon>Terriglobales</taxon>
        <taxon>Acidobacteriaceae</taxon>
        <taxon>Terriglobus</taxon>
    </lineage>
</organism>
<evidence type="ECO:0008006" key="5">
    <source>
        <dbReference type="Google" id="ProtNLM"/>
    </source>
</evidence>
<evidence type="ECO:0000256" key="1">
    <source>
        <dbReference type="SAM" id="Coils"/>
    </source>
</evidence>
<keyword evidence="2" id="KW-1133">Transmembrane helix</keyword>
<name>A0ABW9KIV9_9BACT</name>
<keyword evidence="2" id="KW-0472">Membrane</keyword>
<protein>
    <recommendedName>
        <fullName evidence="5">Phage shock protein B</fullName>
    </recommendedName>
</protein>
<evidence type="ECO:0000256" key="2">
    <source>
        <dbReference type="SAM" id="Phobius"/>
    </source>
</evidence>
<proteinExistence type="predicted"/>
<evidence type="ECO:0000313" key="4">
    <source>
        <dbReference type="Proteomes" id="UP001634747"/>
    </source>
</evidence>
<keyword evidence="4" id="KW-1185">Reference proteome</keyword>
<comment type="caution">
    <text evidence="3">The sequence shown here is derived from an EMBL/GenBank/DDBJ whole genome shotgun (WGS) entry which is preliminary data.</text>
</comment>
<keyword evidence="2" id="KW-0812">Transmembrane</keyword>
<feature type="transmembrane region" description="Helical" evidence="2">
    <location>
        <begin position="6"/>
        <end position="26"/>
    </location>
</feature>
<accession>A0ABW9KIV9</accession>
<evidence type="ECO:0000313" key="3">
    <source>
        <dbReference type="EMBL" id="MFN2974891.1"/>
    </source>
</evidence>
<feature type="coiled-coil region" evidence="1">
    <location>
        <begin position="23"/>
        <end position="57"/>
    </location>
</feature>
<keyword evidence="1" id="KW-0175">Coiled coil</keyword>